<reference evidence="1 2" key="1">
    <citation type="submission" date="2011-04" db="EMBL/GenBank/DDBJ databases">
        <authorList>
            <person name="Durkin A.S."/>
            <person name="Radune D."/>
            <person name="Hostetler J."/>
            <person name="Torralba M."/>
            <person name="Gillis M."/>
            <person name="Methe B."/>
            <person name="Sutton G."/>
            <person name="Nelson K.E."/>
        </authorList>
    </citation>
    <scope>NUCLEOTIDE SEQUENCE [LARGE SCALE GENOMIC DNA]</scope>
    <source>
        <strain evidence="1 2">SK255</strain>
    </source>
</reference>
<comment type="caution">
    <text evidence="1">The sequence shown here is derived from an EMBL/GenBank/DDBJ whole genome shotgun (WGS) entry which is preliminary data.</text>
</comment>
<accession>F5VS85</accession>
<name>F5VS85_STROR</name>
<protein>
    <submittedName>
        <fullName evidence="1">Uncharacterized protein</fullName>
    </submittedName>
</protein>
<proteinExistence type="predicted"/>
<dbReference type="eggNOG" id="ENOG5030URY">
    <property type="taxonomic scope" value="Bacteria"/>
</dbReference>
<organism evidence="1 2">
    <name type="scientific">Streptococcus oralis SK255</name>
    <dbReference type="NCBI Taxonomy" id="1005704"/>
    <lineage>
        <taxon>Bacteria</taxon>
        <taxon>Bacillati</taxon>
        <taxon>Bacillota</taxon>
        <taxon>Bacilli</taxon>
        <taxon>Lactobacillales</taxon>
        <taxon>Streptococcaceae</taxon>
        <taxon>Streptococcus</taxon>
    </lineage>
</organism>
<dbReference type="AlphaFoldDB" id="F5VS85"/>
<dbReference type="EMBL" id="AFNM01000006">
    <property type="protein sequence ID" value="EGL92473.1"/>
    <property type="molecule type" value="Genomic_DNA"/>
</dbReference>
<evidence type="ECO:0000313" key="2">
    <source>
        <dbReference type="Proteomes" id="UP000003695"/>
    </source>
</evidence>
<dbReference type="PATRIC" id="fig|1005704.3.peg.106"/>
<sequence length="105" mass="12335">MLEQAMPAFSHQIEKAIKRQDLLSMNHRTSEFFASYFDLLFALNEQTHPGEKRMLEYAKTNCTLLPKQFEETIRGYFQLLYQPQQGEQAVLTLQTILKQLKDILP</sequence>
<gene>
    <name evidence="1" type="ORF">HMPREF9968_1434</name>
</gene>
<dbReference type="Proteomes" id="UP000003695">
    <property type="component" value="Unassembled WGS sequence"/>
</dbReference>
<evidence type="ECO:0000313" key="1">
    <source>
        <dbReference type="EMBL" id="EGL92473.1"/>
    </source>
</evidence>